<dbReference type="PANTHER" id="PTHR35787">
    <property type="entry name" value="GLYCEROL UPTAKE OPERON ANTITERMINATOR REGULATORY PROTEIN"/>
    <property type="match status" value="1"/>
</dbReference>
<dbReference type="GO" id="GO:0006355">
    <property type="term" value="P:regulation of DNA-templated transcription"/>
    <property type="evidence" value="ECO:0007669"/>
    <property type="project" value="InterPro"/>
</dbReference>
<protein>
    <submittedName>
        <fullName evidence="1">Glycerol-3-phosphate responsive antiterminator</fullName>
    </submittedName>
</protein>
<dbReference type="InterPro" id="IPR013785">
    <property type="entry name" value="Aldolase_TIM"/>
</dbReference>
<comment type="caution">
    <text evidence="1">The sequence shown here is derived from an EMBL/GenBank/DDBJ whole genome shotgun (WGS) entry which is preliminary data.</text>
</comment>
<dbReference type="PIRSF" id="PIRSF016897">
    <property type="entry name" value="GlpP"/>
    <property type="match status" value="1"/>
</dbReference>
<accession>A0A374NTW3</accession>
<sequence length="193" mass="22036">MENEKNKNTNNFKIIPSVKEVKYLKKAIQSDNLCIQLTGVHIGNLQQLSHICHQAGKTVIVNHELVDGLGKDRIAFQMLKKLYHVDGIIGSSITKLHMMKGLNVKVIYRITLMDSISVDNALRTINEVKFDAIELRPYYHAIEFLPTFKKAWDGEYYVAGFVNTEEKLKKCKEAGFSGAMTSTVELWNKKFEK</sequence>
<dbReference type="SUPFAM" id="SSF110391">
    <property type="entry name" value="GlpP-like"/>
    <property type="match status" value="1"/>
</dbReference>
<dbReference type="Gene3D" id="3.20.20.70">
    <property type="entry name" value="Aldolase class I"/>
    <property type="match status" value="1"/>
</dbReference>
<dbReference type="AlphaFoldDB" id="A0A374NTW3"/>
<dbReference type="EMBL" id="QSOE01000013">
    <property type="protein sequence ID" value="RGI91057.1"/>
    <property type="molecule type" value="Genomic_DNA"/>
</dbReference>
<name>A0A374NTW3_9FIRM</name>
<gene>
    <name evidence="1" type="ORF">DXD91_03435</name>
</gene>
<dbReference type="Pfam" id="PF04309">
    <property type="entry name" value="G3P_antiterm"/>
    <property type="match status" value="1"/>
</dbReference>
<evidence type="ECO:0000313" key="2">
    <source>
        <dbReference type="Proteomes" id="UP000262524"/>
    </source>
</evidence>
<evidence type="ECO:0000313" key="1">
    <source>
        <dbReference type="EMBL" id="RGI91057.1"/>
    </source>
</evidence>
<proteinExistence type="predicted"/>
<dbReference type="GO" id="GO:0006071">
    <property type="term" value="P:glycerol metabolic process"/>
    <property type="evidence" value="ECO:0007669"/>
    <property type="project" value="InterPro"/>
</dbReference>
<dbReference type="InterPro" id="IPR006699">
    <property type="entry name" value="GlpP"/>
</dbReference>
<reference evidence="1 2" key="1">
    <citation type="submission" date="2018-08" db="EMBL/GenBank/DDBJ databases">
        <title>A genome reference for cultivated species of the human gut microbiota.</title>
        <authorList>
            <person name="Zou Y."/>
            <person name="Xue W."/>
            <person name="Luo G."/>
        </authorList>
    </citation>
    <scope>NUCLEOTIDE SEQUENCE [LARGE SCALE GENOMIC DNA]</scope>
    <source>
        <strain evidence="1 2">TM10-1AC</strain>
    </source>
</reference>
<dbReference type="Proteomes" id="UP000262524">
    <property type="component" value="Unassembled WGS sequence"/>
</dbReference>
<organism evidence="1 2">
    <name type="scientific">Anaerobutyricum hallii</name>
    <dbReference type="NCBI Taxonomy" id="39488"/>
    <lineage>
        <taxon>Bacteria</taxon>
        <taxon>Bacillati</taxon>
        <taxon>Bacillota</taxon>
        <taxon>Clostridia</taxon>
        <taxon>Lachnospirales</taxon>
        <taxon>Lachnospiraceae</taxon>
        <taxon>Anaerobutyricum</taxon>
    </lineage>
</organism>
<dbReference type="PANTHER" id="PTHR35787:SF1">
    <property type="entry name" value="GLYCEROL UPTAKE OPERON ANTITERMINATOR REGULATORY PROTEIN"/>
    <property type="match status" value="1"/>
</dbReference>